<protein>
    <submittedName>
        <fullName evidence="1">Uncharacterized protein</fullName>
    </submittedName>
</protein>
<dbReference type="Proteomes" id="UP000245956">
    <property type="component" value="Unassembled WGS sequence"/>
</dbReference>
<evidence type="ECO:0000313" key="1">
    <source>
        <dbReference type="EMBL" id="PWI63959.1"/>
    </source>
</evidence>
<proteinExistence type="predicted"/>
<sequence>MWVGRATLTLRLYKLAEHVLSRHSTSNEASDDHVIRFDVALGQEDLKERFLLLLAPLKSLELGSKFPFSFALSGRSGGHPDLGSFPAAKSTGRTHLLSARHEILVIRNLLGGERSKEDEVGQEGIDGRKCERFSATVTRKEKSRY</sequence>
<name>A0A2U3DNY8_PURLI</name>
<dbReference type="EMBL" id="LCWV01000153">
    <property type="protein sequence ID" value="PWI63959.1"/>
    <property type="molecule type" value="Genomic_DNA"/>
</dbReference>
<evidence type="ECO:0000313" key="2">
    <source>
        <dbReference type="Proteomes" id="UP000245956"/>
    </source>
</evidence>
<gene>
    <name evidence="1" type="ORF">PCL_01920</name>
</gene>
<accession>A0A2U3DNY8</accession>
<reference evidence="1 2" key="1">
    <citation type="journal article" date="2016" name="Front. Microbiol.">
        <title>Genome and transcriptome sequences reveal the specific parasitism of the nematophagous Purpureocillium lilacinum 36-1.</title>
        <authorList>
            <person name="Xie J."/>
            <person name="Li S."/>
            <person name="Mo C."/>
            <person name="Xiao X."/>
            <person name="Peng D."/>
            <person name="Wang G."/>
            <person name="Xiao Y."/>
        </authorList>
    </citation>
    <scope>NUCLEOTIDE SEQUENCE [LARGE SCALE GENOMIC DNA]</scope>
    <source>
        <strain evidence="1 2">36-1</strain>
    </source>
</reference>
<comment type="caution">
    <text evidence="1">The sequence shown here is derived from an EMBL/GenBank/DDBJ whole genome shotgun (WGS) entry which is preliminary data.</text>
</comment>
<dbReference type="AlphaFoldDB" id="A0A2U3DNY8"/>
<organism evidence="1 2">
    <name type="scientific">Purpureocillium lilacinum</name>
    <name type="common">Paecilomyces lilacinus</name>
    <dbReference type="NCBI Taxonomy" id="33203"/>
    <lineage>
        <taxon>Eukaryota</taxon>
        <taxon>Fungi</taxon>
        <taxon>Dikarya</taxon>
        <taxon>Ascomycota</taxon>
        <taxon>Pezizomycotina</taxon>
        <taxon>Sordariomycetes</taxon>
        <taxon>Hypocreomycetidae</taxon>
        <taxon>Hypocreales</taxon>
        <taxon>Ophiocordycipitaceae</taxon>
        <taxon>Purpureocillium</taxon>
    </lineage>
</organism>